<dbReference type="Proteomes" id="UP000034087">
    <property type="component" value="Unassembled WGS sequence"/>
</dbReference>
<dbReference type="AlphaFoldDB" id="A0A0G1ILL7"/>
<sequence length="163" mass="18374">MSKYEIISMNGTVMRFAENVDGIMRCIEEVKDFSERFFISWQLPFAISAEVTRCSGQLESIIVRTSNDEVEVARKTVDQGGPFGAQCQPIGDRVPVKVLIIDFRPIDDELTDRGTLWVSPRENRAFFIIDIKAVQQEGAVAEIVAEAETVLQQKLLSLFETDI</sequence>
<name>A0A0G1ILL7_9BACT</name>
<comment type="caution">
    <text evidence="1">The sequence shown here is derived from an EMBL/GenBank/DDBJ whole genome shotgun (WGS) entry which is preliminary data.</text>
</comment>
<accession>A0A0G1ILL7</accession>
<evidence type="ECO:0000313" key="2">
    <source>
        <dbReference type="Proteomes" id="UP000034087"/>
    </source>
</evidence>
<reference evidence="1 2" key="1">
    <citation type="journal article" date="2015" name="Nature">
        <title>rRNA introns, odd ribosomes, and small enigmatic genomes across a large radiation of phyla.</title>
        <authorList>
            <person name="Brown C.T."/>
            <person name="Hug L.A."/>
            <person name="Thomas B.C."/>
            <person name="Sharon I."/>
            <person name="Castelle C.J."/>
            <person name="Singh A."/>
            <person name="Wilkins M.J."/>
            <person name="Williams K.H."/>
            <person name="Banfield J.F."/>
        </authorList>
    </citation>
    <scope>NUCLEOTIDE SEQUENCE [LARGE SCALE GENOMIC DNA]</scope>
</reference>
<protein>
    <submittedName>
        <fullName evidence="1">Uncharacterized protein</fullName>
    </submittedName>
</protein>
<proteinExistence type="predicted"/>
<evidence type="ECO:0000313" key="1">
    <source>
        <dbReference type="EMBL" id="KKT60296.1"/>
    </source>
</evidence>
<dbReference type="EMBL" id="LCIR01000002">
    <property type="protein sequence ID" value="KKT60296.1"/>
    <property type="molecule type" value="Genomic_DNA"/>
</dbReference>
<gene>
    <name evidence="1" type="ORF">UW53_C0002G0048</name>
</gene>
<organism evidence="1 2">
    <name type="scientific">Candidatus Giovannonibacteria bacterium GW2011_GWA1_44_25</name>
    <dbReference type="NCBI Taxonomy" id="1618645"/>
    <lineage>
        <taxon>Bacteria</taxon>
        <taxon>Candidatus Giovannoniibacteriota</taxon>
    </lineage>
</organism>